<keyword evidence="2" id="KW-1185">Reference proteome</keyword>
<dbReference type="AlphaFoldDB" id="A0ABD2Z1Q8"/>
<comment type="caution">
    <text evidence="1">The sequence shown here is derived from an EMBL/GenBank/DDBJ whole genome shotgun (WGS) entry which is preliminary data.</text>
</comment>
<dbReference type="Proteomes" id="UP001630127">
    <property type="component" value="Unassembled WGS sequence"/>
</dbReference>
<accession>A0ABD2Z1Q8</accession>
<reference evidence="1 2" key="1">
    <citation type="submission" date="2024-11" db="EMBL/GenBank/DDBJ databases">
        <title>A near-complete genome assembly of Cinchona calisaya.</title>
        <authorList>
            <person name="Lian D.C."/>
            <person name="Zhao X.W."/>
            <person name="Wei L."/>
        </authorList>
    </citation>
    <scope>NUCLEOTIDE SEQUENCE [LARGE SCALE GENOMIC DNA]</scope>
    <source>
        <tissue evidence="1">Nenye</tissue>
    </source>
</reference>
<organism evidence="1 2">
    <name type="scientific">Cinchona calisaya</name>
    <dbReference type="NCBI Taxonomy" id="153742"/>
    <lineage>
        <taxon>Eukaryota</taxon>
        <taxon>Viridiplantae</taxon>
        <taxon>Streptophyta</taxon>
        <taxon>Embryophyta</taxon>
        <taxon>Tracheophyta</taxon>
        <taxon>Spermatophyta</taxon>
        <taxon>Magnoliopsida</taxon>
        <taxon>eudicotyledons</taxon>
        <taxon>Gunneridae</taxon>
        <taxon>Pentapetalae</taxon>
        <taxon>asterids</taxon>
        <taxon>lamiids</taxon>
        <taxon>Gentianales</taxon>
        <taxon>Rubiaceae</taxon>
        <taxon>Cinchonoideae</taxon>
        <taxon>Cinchoneae</taxon>
        <taxon>Cinchona</taxon>
    </lineage>
</organism>
<proteinExistence type="predicted"/>
<sequence length="104" mass="11109">MVEPVSNIYVANAKTFADALVALFVGNALVANPTVAKDTVVDDMALVTADSVKDQPVTNPNMCLAILVQVLPLQRGYSMDNLAGTKVIPPILQKKKCFPTCSFN</sequence>
<protein>
    <submittedName>
        <fullName evidence="1">Uncharacterized protein</fullName>
    </submittedName>
</protein>
<evidence type="ECO:0000313" key="2">
    <source>
        <dbReference type="Proteomes" id="UP001630127"/>
    </source>
</evidence>
<name>A0ABD2Z1Q8_9GENT</name>
<gene>
    <name evidence="1" type="ORF">ACH5RR_026158</name>
</gene>
<evidence type="ECO:0000313" key="1">
    <source>
        <dbReference type="EMBL" id="KAL3513441.1"/>
    </source>
</evidence>
<dbReference type="EMBL" id="JBJUIK010000011">
    <property type="protein sequence ID" value="KAL3513441.1"/>
    <property type="molecule type" value="Genomic_DNA"/>
</dbReference>